<dbReference type="Proteomes" id="UP001233271">
    <property type="component" value="Chromosome 6"/>
</dbReference>
<feature type="compositionally biased region" description="Pro residues" evidence="1">
    <location>
        <begin position="61"/>
        <end position="72"/>
    </location>
</feature>
<accession>A0AA48L8A6</accession>
<feature type="region of interest" description="Disordered" evidence="1">
    <location>
        <begin position="61"/>
        <end position="85"/>
    </location>
</feature>
<organism evidence="2 3">
    <name type="scientific">Cutaneotrichosporon cavernicola</name>
    <dbReference type="NCBI Taxonomy" id="279322"/>
    <lineage>
        <taxon>Eukaryota</taxon>
        <taxon>Fungi</taxon>
        <taxon>Dikarya</taxon>
        <taxon>Basidiomycota</taxon>
        <taxon>Agaricomycotina</taxon>
        <taxon>Tremellomycetes</taxon>
        <taxon>Trichosporonales</taxon>
        <taxon>Trichosporonaceae</taxon>
        <taxon>Cutaneotrichosporon</taxon>
    </lineage>
</organism>
<keyword evidence="3" id="KW-1185">Reference proteome</keyword>
<dbReference type="AlphaFoldDB" id="A0AA48L8A6"/>
<dbReference type="GeneID" id="85497677"/>
<gene>
    <name evidence="2" type="ORF">CcaverHIS019_0602660</name>
</gene>
<proteinExistence type="predicted"/>
<sequence>MPALPVALTRACPGGNQGQNTRGWCAPVWEQVNQVAVTPVGPTIYSYVRLACKFCRHPFPNPPPSWVPPQPTRWPQGGPGGGQHR</sequence>
<dbReference type="RefSeq" id="XP_060459072.1">
    <property type="nucleotide sequence ID" value="XM_060602705.1"/>
</dbReference>
<dbReference type="KEGG" id="ccac:CcaHIS019_0602660"/>
<protein>
    <submittedName>
        <fullName evidence="2">Uncharacterized protein</fullName>
    </submittedName>
</protein>
<evidence type="ECO:0000313" key="3">
    <source>
        <dbReference type="Proteomes" id="UP001233271"/>
    </source>
</evidence>
<evidence type="ECO:0000313" key="2">
    <source>
        <dbReference type="EMBL" id="BEI93807.1"/>
    </source>
</evidence>
<dbReference type="EMBL" id="AP028217">
    <property type="protein sequence ID" value="BEI93807.1"/>
    <property type="molecule type" value="Genomic_DNA"/>
</dbReference>
<evidence type="ECO:0000256" key="1">
    <source>
        <dbReference type="SAM" id="MobiDB-lite"/>
    </source>
</evidence>
<name>A0AA48L8A6_9TREE</name>
<reference evidence="2" key="1">
    <citation type="journal article" date="2023" name="BMC Genomics">
        <title>Chromosome-level genome assemblies of Cutaneotrichosporon spp. (Trichosporonales, Basidiomycota) reveal imbalanced evolution between nucleotide sequences and chromosome synteny.</title>
        <authorList>
            <person name="Kobayashi Y."/>
            <person name="Kayamori A."/>
            <person name="Aoki K."/>
            <person name="Shiwa Y."/>
            <person name="Matsutani M."/>
            <person name="Fujita N."/>
            <person name="Sugita T."/>
            <person name="Iwasaki W."/>
            <person name="Tanaka N."/>
            <person name="Takashima M."/>
        </authorList>
    </citation>
    <scope>NUCLEOTIDE SEQUENCE</scope>
    <source>
        <strain evidence="2">HIS019</strain>
    </source>
</reference>